<comment type="caution">
    <text evidence="1">The sequence shown here is derived from an EMBL/GenBank/DDBJ whole genome shotgun (WGS) entry which is preliminary data.</text>
</comment>
<protein>
    <submittedName>
        <fullName evidence="1">Uncharacterized protein</fullName>
    </submittedName>
</protein>
<reference evidence="1 2" key="1">
    <citation type="journal article" date="2024" name="bioRxiv">
        <title>A reference genome for Trichogramma kaykai: A tiny desert-dwelling parasitoid wasp with competing sex-ratio distorters.</title>
        <authorList>
            <person name="Culotta J."/>
            <person name="Lindsey A.R."/>
        </authorList>
    </citation>
    <scope>NUCLEOTIDE SEQUENCE [LARGE SCALE GENOMIC DNA]</scope>
    <source>
        <strain evidence="1 2">KSX58</strain>
    </source>
</reference>
<evidence type="ECO:0000313" key="1">
    <source>
        <dbReference type="EMBL" id="KAL3384527.1"/>
    </source>
</evidence>
<dbReference type="EMBL" id="JBJJXI010000170">
    <property type="protein sequence ID" value="KAL3384527.1"/>
    <property type="molecule type" value="Genomic_DNA"/>
</dbReference>
<evidence type="ECO:0000313" key="2">
    <source>
        <dbReference type="Proteomes" id="UP001627154"/>
    </source>
</evidence>
<organism evidence="1 2">
    <name type="scientific">Trichogramma kaykai</name>
    <dbReference type="NCBI Taxonomy" id="54128"/>
    <lineage>
        <taxon>Eukaryota</taxon>
        <taxon>Metazoa</taxon>
        <taxon>Ecdysozoa</taxon>
        <taxon>Arthropoda</taxon>
        <taxon>Hexapoda</taxon>
        <taxon>Insecta</taxon>
        <taxon>Pterygota</taxon>
        <taxon>Neoptera</taxon>
        <taxon>Endopterygota</taxon>
        <taxon>Hymenoptera</taxon>
        <taxon>Apocrita</taxon>
        <taxon>Proctotrupomorpha</taxon>
        <taxon>Chalcidoidea</taxon>
        <taxon>Trichogrammatidae</taxon>
        <taxon>Trichogramma</taxon>
    </lineage>
</organism>
<keyword evidence="2" id="KW-1185">Reference proteome</keyword>
<name>A0ABD2VVD7_9HYME</name>
<dbReference type="AlphaFoldDB" id="A0ABD2VVD7"/>
<dbReference type="Proteomes" id="UP001627154">
    <property type="component" value="Unassembled WGS sequence"/>
</dbReference>
<sequence>MLVGTRIHSGQQPYFILRDIVFNVVRALVKKSSLKAVFAKYTVITIIVCAECYRYFAKILFIVCTSFSTPRLDMVFKQM</sequence>
<accession>A0ABD2VVD7</accession>
<gene>
    <name evidence="1" type="ORF">TKK_019626</name>
</gene>
<proteinExistence type="predicted"/>